<organism evidence="1 2">
    <name type="scientific">Panagrolaimus sp. PS1159</name>
    <dbReference type="NCBI Taxonomy" id="55785"/>
    <lineage>
        <taxon>Eukaryota</taxon>
        <taxon>Metazoa</taxon>
        <taxon>Ecdysozoa</taxon>
        <taxon>Nematoda</taxon>
        <taxon>Chromadorea</taxon>
        <taxon>Rhabditida</taxon>
        <taxon>Tylenchina</taxon>
        <taxon>Panagrolaimomorpha</taxon>
        <taxon>Panagrolaimoidea</taxon>
        <taxon>Panagrolaimidae</taxon>
        <taxon>Panagrolaimus</taxon>
    </lineage>
</organism>
<accession>A0AC35GFT5</accession>
<proteinExistence type="predicted"/>
<evidence type="ECO:0000313" key="1">
    <source>
        <dbReference type="Proteomes" id="UP000887580"/>
    </source>
</evidence>
<sequence>MLLTFTPISRSKELNIARVNRTIDIDADQVLFAAGGPYSGILINKYTSSPEELNYHVSCNFSLWLRNNKTGELQQELRTLRFLFDGDSNDETVNHQKAMNFFSSLMSDLPPDYASFFKKILLMLKNGFYEISMLEIETKIPEHNEAITMPDANTLGIENEIEEVTMGHVQELLERAYPNGLTLDVIADVLRCQNDDEIENFLIELENLGTIKRCGDEWIRLEAISIQPRQGSAELRPTIAIITCLFVEKLAVDAIIEDARTVHKYKSGGDSNIYTIGKIGNHAVVATKLAVIGDSREATISAGSITTRLLGNFQYIDHVFILGVGGGVPHYTNTQSHVRRGDVVISHSDLKNTYCYAHSFKRNREDSQNIVNDVNVRYWCPKANVLAKTVQEFSEKDILHWQQGTDGLVETLKVNNPDTNFSRPDEDVLALPISGGGVVVVNHPDTRNEPILHLAPVGAICSIQYPKKQENGHDESYENGTNGTQQSNNELDSEEAWNQSIYKVRQDFIAKENLRALDAGFDSVIAAIEGSRIDSWSVVLGIADYYQGNSRGAQEWKPYAAANAASLLREAILRFPK</sequence>
<name>A0AC35GFT5_9BILA</name>
<protein>
    <submittedName>
        <fullName evidence="2">Nucleoside phosphorylase domain-containing protein</fullName>
    </submittedName>
</protein>
<evidence type="ECO:0000313" key="2">
    <source>
        <dbReference type="WBParaSite" id="PS1159_v2.g4632.t1"/>
    </source>
</evidence>
<dbReference type="Proteomes" id="UP000887580">
    <property type="component" value="Unplaced"/>
</dbReference>
<reference evidence="2" key="1">
    <citation type="submission" date="2022-11" db="UniProtKB">
        <authorList>
            <consortium name="WormBaseParasite"/>
        </authorList>
    </citation>
    <scope>IDENTIFICATION</scope>
</reference>
<dbReference type="WBParaSite" id="PS1159_v2.g4632.t1">
    <property type="protein sequence ID" value="PS1159_v2.g4632.t1"/>
    <property type="gene ID" value="PS1159_v2.g4632"/>
</dbReference>